<keyword evidence="3" id="KW-1185">Reference proteome</keyword>
<evidence type="ECO:0000313" key="3">
    <source>
        <dbReference type="Proteomes" id="UP001153148"/>
    </source>
</evidence>
<comment type="caution">
    <text evidence="2">The sequence shown here is derived from an EMBL/GenBank/DDBJ whole genome shotgun (WGS) entry which is preliminary data.</text>
</comment>
<keyword evidence="1" id="KW-0802">TPR repeat</keyword>
<dbReference type="InterPro" id="IPR011990">
    <property type="entry name" value="TPR-like_helical_dom_sf"/>
</dbReference>
<dbReference type="SUPFAM" id="SSF48452">
    <property type="entry name" value="TPR-like"/>
    <property type="match status" value="1"/>
</dbReference>
<dbReference type="Pfam" id="PF13176">
    <property type="entry name" value="TPR_7"/>
    <property type="match status" value="1"/>
</dbReference>
<dbReference type="PANTHER" id="PTHR10098">
    <property type="entry name" value="RAPSYN-RELATED"/>
    <property type="match status" value="1"/>
</dbReference>
<gene>
    <name evidence="2" type="ORF">TPAB3V08_LOCUS373</name>
</gene>
<dbReference type="Gene3D" id="1.25.40.10">
    <property type="entry name" value="Tetratricopeptide repeat domain"/>
    <property type="match status" value="2"/>
</dbReference>
<proteinExistence type="predicted"/>
<sequence length="327" mass="36159">MRTCPLPLGPLVTVSRLTNQVRLCDRTSHRHSKECSVSRARSVTQHKLKSFASRTNNKQRTVEINVILSHHKLSGKWRTQLKGRAFGNLGDCYDALGDFEEAVKCHEQHLAISLKLKSSRDQERAYRGLGHSHKCLGNLQQALVCFEKRLVVSHELNSPNSKASAYGELGHIHSTLGNFEQAISCLEHQLTIARELKDKVAEADAACGLGAVYQQMGEYSTALQYHQADLDTAEELGLAALQGRACGNLGTVHESLGNFEEAVRYQEQHLSVAAQTNDKLAKTMAYSSLGWKDIWKGMRRINGSNLLDSGSNGPFSMLEGRAVQMGF</sequence>
<protein>
    <recommendedName>
        <fullName evidence="4">Tetratricopeptide repeat protein 28</fullName>
    </recommendedName>
</protein>
<feature type="repeat" description="TPR" evidence="1">
    <location>
        <begin position="163"/>
        <end position="196"/>
    </location>
</feature>
<accession>A0ABN7NBV9</accession>
<dbReference type="PANTHER" id="PTHR10098:SF108">
    <property type="entry name" value="TETRATRICOPEPTIDE REPEAT PROTEIN 28"/>
    <property type="match status" value="1"/>
</dbReference>
<dbReference type="Pfam" id="PF13424">
    <property type="entry name" value="TPR_12"/>
    <property type="match status" value="2"/>
</dbReference>
<reference evidence="2" key="1">
    <citation type="submission" date="2021-03" db="EMBL/GenBank/DDBJ databases">
        <authorList>
            <person name="Tran Van P."/>
        </authorList>
    </citation>
    <scope>NUCLEOTIDE SEQUENCE</scope>
</reference>
<dbReference type="SMART" id="SM00028">
    <property type="entry name" value="TPR"/>
    <property type="match status" value="5"/>
</dbReference>
<dbReference type="PROSITE" id="PS50005">
    <property type="entry name" value="TPR"/>
    <property type="match status" value="1"/>
</dbReference>
<evidence type="ECO:0008006" key="4">
    <source>
        <dbReference type="Google" id="ProtNLM"/>
    </source>
</evidence>
<evidence type="ECO:0000256" key="1">
    <source>
        <dbReference type="PROSITE-ProRule" id="PRU00339"/>
    </source>
</evidence>
<dbReference type="InterPro" id="IPR019734">
    <property type="entry name" value="TPR_rpt"/>
</dbReference>
<dbReference type="Proteomes" id="UP001153148">
    <property type="component" value="Unassembled WGS sequence"/>
</dbReference>
<dbReference type="EMBL" id="CAJPIN010000285">
    <property type="protein sequence ID" value="CAG2053315.1"/>
    <property type="molecule type" value="Genomic_DNA"/>
</dbReference>
<evidence type="ECO:0000313" key="2">
    <source>
        <dbReference type="EMBL" id="CAG2053315.1"/>
    </source>
</evidence>
<organism evidence="2 3">
    <name type="scientific">Timema podura</name>
    <name type="common">Walking stick</name>
    <dbReference type="NCBI Taxonomy" id="61482"/>
    <lineage>
        <taxon>Eukaryota</taxon>
        <taxon>Metazoa</taxon>
        <taxon>Ecdysozoa</taxon>
        <taxon>Arthropoda</taxon>
        <taxon>Hexapoda</taxon>
        <taxon>Insecta</taxon>
        <taxon>Pterygota</taxon>
        <taxon>Neoptera</taxon>
        <taxon>Polyneoptera</taxon>
        <taxon>Phasmatodea</taxon>
        <taxon>Timematodea</taxon>
        <taxon>Timematoidea</taxon>
        <taxon>Timematidae</taxon>
        <taxon>Timema</taxon>
    </lineage>
</organism>
<name>A0ABN7NBV9_TIMPD</name>